<keyword evidence="1 3" id="KW-0378">Hydrolase</keyword>
<dbReference type="PANTHER" id="PTHR48081:SF8">
    <property type="entry name" value="ALPHA_BETA HYDROLASE FOLD-3 DOMAIN-CONTAINING PROTEIN-RELATED"/>
    <property type="match status" value="1"/>
</dbReference>
<dbReference type="Pfam" id="PF07859">
    <property type="entry name" value="Abhydrolase_3"/>
    <property type="match status" value="1"/>
</dbReference>
<dbReference type="PANTHER" id="PTHR48081">
    <property type="entry name" value="AB HYDROLASE SUPERFAMILY PROTEIN C4A8.06C"/>
    <property type="match status" value="1"/>
</dbReference>
<evidence type="ECO:0000313" key="4">
    <source>
        <dbReference type="Proteomes" id="UP001373496"/>
    </source>
</evidence>
<dbReference type="InterPro" id="IPR050300">
    <property type="entry name" value="GDXG_lipolytic_enzyme"/>
</dbReference>
<gene>
    <name evidence="3" type="ORF">UXQ13_05840</name>
</gene>
<keyword evidence="4" id="KW-1185">Reference proteome</keyword>
<protein>
    <submittedName>
        <fullName evidence="3">Alpha/beta hydrolase</fullName>
    </submittedName>
</protein>
<organism evidence="3 4">
    <name type="scientific">Klenkia terrae</name>
    <dbReference type="NCBI Taxonomy" id="1052259"/>
    <lineage>
        <taxon>Bacteria</taxon>
        <taxon>Bacillati</taxon>
        <taxon>Actinomycetota</taxon>
        <taxon>Actinomycetes</taxon>
        <taxon>Geodermatophilales</taxon>
        <taxon>Geodermatophilaceae</taxon>
        <taxon>Klenkia</taxon>
    </lineage>
</organism>
<name>A0ABU8E2W1_9ACTN</name>
<sequence length="292" mass="31202">MPPFHPDLQAARRFPRVSLGPRSLCVVRTLGRLARPDGRVPVVPVSPDVAVRLFRPAGPGPFPALLWVHGGGLVLGTAATDDVFCRRVSEELGAVVASVEYRLAPEHPYPVPLEDCWTALTWLVGRADVDAGRVAVGGASAGGNLAAGAALLARERGVELAFQLLVYPMLDDRTTTRTDLDTSAVRIWTPGSNRFGWSAYLGGRTEVPATAAPARAQDLAGLPPTWIGVGTDDLFHDEDVTHARRLREAGVDVELVEVPGAYHGFDAVQRSAPVSRDFTTAQVQALRRALLG</sequence>
<dbReference type="SUPFAM" id="SSF53474">
    <property type="entry name" value="alpha/beta-Hydrolases"/>
    <property type="match status" value="1"/>
</dbReference>
<accession>A0ABU8E2W1</accession>
<dbReference type="InterPro" id="IPR013094">
    <property type="entry name" value="AB_hydrolase_3"/>
</dbReference>
<dbReference type="GO" id="GO:0016787">
    <property type="term" value="F:hydrolase activity"/>
    <property type="evidence" value="ECO:0007669"/>
    <property type="project" value="UniProtKB-KW"/>
</dbReference>
<dbReference type="RefSeq" id="WP_336391968.1">
    <property type="nucleotide sequence ID" value="NZ_JBAPLV010000004.1"/>
</dbReference>
<dbReference type="Proteomes" id="UP001373496">
    <property type="component" value="Unassembled WGS sequence"/>
</dbReference>
<dbReference type="EMBL" id="JBAPLV010000004">
    <property type="protein sequence ID" value="MEI4277982.1"/>
    <property type="molecule type" value="Genomic_DNA"/>
</dbReference>
<evidence type="ECO:0000256" key="1">
    <source>
        <dbReference type="ARBA" id="ARBA00022801"/>
    </source>
</evidence>
<evidence type="ECO:0000313" key="3">
    <source>
        <dbReference type="EMBL" id="MEI4277982.1"/>
    </source>
</evidence>
<feature type="domain" description="Alpha/beta hydrolase fold-3" evidence="2">
    <location>
        <begin position="65"/>
        <end position="265"/>
    </location>
</feature>
<proteinExistence type="predicted"/>
<dbReference type="InterPro" id="IPR029058">
    <property type="entry name" value="AB_hydrolase_fold"/>
</dbReference>
<dbReference type="Gene3D" id="3.40.50.1820">
    <property type="entry name" value="alpha/beta hydrolase"/>
    <property type="match status" value="1"/>
</dbReference>
<evidence type="ECO:0000259" key="2">
    <source>
        <dbReference type="Pfam" id="PF07859"/>
    </source>
</evidence>
<reference evidence="3 4" key="1">
    <citation type="submission" date="2024-03" db="EMBL/GenBank/DDBJ databases">
        <title>Draft genome sequence of Klenkia terrae.</title>
        <authorList>
            <person name="Duangmal K."/>
            <person name="Chantavorakit T."/>
        </authorList>
    </citation>
    <scope>NUCLEOTIDE SEQUENCE [LARGE SCALE GENOMIC DNA]</scope>
    <source>
        <strain evidence="3 4">JCM 17786</strain>
    </source>
</reference>
<comment type="caution">
    <text evidence="3">The sequence shown here is derived from an EMBL/GenBank/DDBJ whole genome shotgun (WGS) entry which is preliminary data.</text>
</comment>